<evidence type="ECO:0000256" key="4">
    <source>
        <dbReference type="ARBA" id="ARBA00007146"/>
    </source>
</evidence>
<dbReference type="Gene3D" id="2.60.120.10">
    <property type="entry name" value="Jelly Rolls"/>
    <property type="match status" value="1"/>
</dbReference>
<evidence type="ECO:0000313" key="17">
    <source>
        <dbReference type="Proteomes" id="UP000828390"/>
    </source>
</evidence>
<accession>A0A9D4DB60</accession>
<dbReference type="GO" id="GO:0005923">
    <property type="term" value="C:bicellular tight junction"/>
    <property type="evidence" value="ECO:0007669"/>
    <property type="project" value="UniProtKB-SubCell"/>
</dbReference>
<proteinExistence type="inferred from homology"/>
<dbReference type="SUPFAM" id="SSF51206">
    <property type="entry name" value="cAMP-binding domain-like"/>
    <property type="match status" value="1"/>
</dbReference>
<evidence type="ECO:0000256" key="2">
    <source>
        <dbReference type="ARBA" id="ARBA00004141"/>
    </source>
</evidence>
<keyword evidence="5" id="KW-0796">Tight junction</keyword>
<feature type="transmembrane region" description="Helical" evidence="14">
    <location>
        <begin position="78"/>
        <end position="98"/>
    </location>
</feature>
<keyword evidence="17" id="KW-1185">Reference proteome</keyword>
<name>A0A9D4DB60_DREPO</name>
<dbReference type="GO" id="GO:0016328">
    <property type="term" value="C:lateral plasma membrane"/>
    <property type="evidence" value="ECO:0007669"/>
    <property type="project" value="UniProtKB-SubCell"/>
</dbReference>
<dbReference type="InterPro" id="IPR055272">
    <property type="entry name" value="POPDC1-3_dom"/>
</dbReference>
<evidence type="ECO:0000256" key="10">
    <source>
        <dbReference type="ARBA" id="ARBA00022949"/>
    </source>
</evidence>
<keyword evidence="10" id="KW-0965">Cell junction</keyword>
<dbReference type="GO" id="GO:0042391">
    <property type="term" value="P:regulation of membrane potential"/>
    <property type="evidence" value="ECO:0007669"/>
    <property type="project" value="TreeGrafter"/>
</dbReference>
<reference evidence="16" key="2">
    <citation type="submission" date="2020-11" db="EMBL/GenBank/DDBJ databases">
        <authorList>
            <person name="McCartney M.A."/>
            <person name="Auch B."/>
            <person name="Kono T."/>
            <person name="Mallez S."/>
            <person name="Becker A."/>
            <person name="Gohl D.M."/>
            <person name="Silverstein K.A.T."/>
            <person name="Koren S."/>
            <person name="Bechman K.B."/>
            <person name="Herman A."/>
            <person name="Abrahante J.E."/>
            <person name="Garbe J."/>
        </authorList>
    </citation>
    <scope>NUCLEOTIDE SEQUENCE</scope>
    <source>
        <strain evidence="16">Duluth1</strain>
        <tissue evidence="16">Whole animal</tissue>
    </source>
</reference>
<keyword evidence="11 14" id="KW-1133">Transmembrane helix</keyword>
<feature type="domain" description="POPDC1-3" evidence="15">
    <location>
        <begin position="25"/>
        <end position="251"/>
    </location>
</feature>
<reference evidence="16" key="1">
    <citation type="journal article" date="2019" name="bioRxiv">
        <title>The Genome of the Zebra Mussel, Dreissena polymorpha: A Resource for Invasive Species Research.</title>
        <authorList>
            <person name="McCartney M.A."/>
            <person name="Auch B."/>
            <person name="Kono T."/>
            <person name="Mallez S."/>
            <person name="Zhang Y."/>
            <person name="Obille A."/>
            <person name="Becker A."/>
            <person name="Abrahante J.E."/>
            <person name="Garbe J."/>
            <person name="Badalamenti J.P."/>
            <person name="Herman A."/>
            <person name="Mangelson H."/>
            <person name="Liachko I."/>
            <person name="Sullivan S."/>
            <person name="Sone E.D."/>
            <person name="Koren S."/>
            <person name="Silverstein K.A.T."/>
            <person name="Beckman K.B."/>
            <person name="Gohl D.M."/>
        </authorList>
    </citation>
    <scope>NUCLEOTIDE SEQUENCE</scope>
    <source>
        <strain evidence="16">Duluth1</strain>
        <tissue evidence="16">Whole animal</tissue>
    </source>
</reference>
<evidence type="ECO:0000256" key="9">
    <source>
        <dbReference type="ARBA" id="ARBA00022889"/>
    </source>
</evidence>
<dbReference type="Proteomes" id="UP000828390">
    <property type="component" value="Unassembled WGS sequence"/>
</dbReference>
<keyword evidence="7" id="KW-1003">Cell membrane</keyword>
<evidence type="ECO:0000256" key="6">
    <source>
        <dbReference type="ARBA" id="ARBA00022473"/>
    </source>
</evidence>
<evidence type="ECO:0000256" key="12">
    <source>
        <dbReference type="ARBA" id="ARBA00023136"/>
    </source>
</evidence>
<keyword evidence="12 14" id="KW-0472">Membrane</keyword>
<comment type="caution">
    <text evidence="16">The sequence shown here is derived from an EMBL/GenBank/DDBJ whole genome shotgun (WGS) entry which is preliminary data.</text>
</comment>
<evidence type="ECO:0000256" key="5">
    <source>
        <dbReference type="ARBA" id="ARBA00022427"/>
    </source>
</evidence>
<keyword evidence="6" id="KW-0217">Developmental protein</keyword>
<dbReference type="GO" id="GO:0042383">
    <property type="term" value="C:sarcolemma"/>
    <property type="evidence" value="ECO:0007669"/>
    <property type="project" value="TreeGrafter"/>
</dbReference>
<keyword evidence="9" id="KW-0130">Cell adhesion</keyword>
<evidence type="ECO:0000259" key="15">
    <source>
        <dbReference type="Pfam" id="PF04831"/>
    </source>
</evidence>
<feature type="transmembrane region" description="Helical" evidence="14">
    <location>
        <begin position="52"/>
        <end position="72"/>
    </location>
</feature>
<sequence length="311" mass="35024">MATNATVTNASVVETKDHCKDWAEAQHAVFQLARLFILISFLTPCTFRYHSLFLRVMLSCGHILTLIWGAVFVCMPDFVIWCGAFSVANFVHIVYLAYTSLPDRFSKALDDIYLHVFKPLKISRKQFQGLAEIGSMELLGKGGSYAKQDHTCTGLRLSMLLKGRLKVSYDDVYLHSVDVNQFLDSPEYDTRSETFTGGKYKVNIRASEDCLLFVLPQGRLLKYLSRDRTLEHIFNQLIGKDISQKLYEIQERVSAFPGMAEGTGNRRTSMVHVRNSIVSNSTTNLANLNCLQGCYKQPSNLSSSTTNESTV</sequence>
<dbReference type="Pfam" id="PF04831">
    <property type="entry name" value="POPDC1-3"/>
    <property type="match status" value="1"/>
</dbReference>
<dbReference type="InterPro" id="IPR018490">
    <property type="entry name" value="cNMP-bd_dom_sf"/>
</dbReference>
<evidence type="ECO:0000256" key="7">
    <source>
        <dbReference type="ARBA" id="ARBA00022475"/>
    </source>
</evidence>
<evidence type="ECO:0000256" key="14">
    <source>
        <dbReference type="SAM" id="Phobius"/>
    </source>
</evidence>
<evidence type="ECO:0000256" key="13">
    <source>
        <dbReference type="ARBA" id="ARBA00023180"/>
    </source>
</evidence>
<dbReference type="InterPro" id="IPR006916">
    <property type="entry name" value="POPDC1-3"/>
</dbReference>
<comment type="subcellular location">
    <subcellularLocation>
        <location evidence="3">Cell junction</location>
        <location evidence="3">Tight junction</location>
    </subcellularLocation>
    <subcellularLocation>
        <location evidence="1">Lateral cell membrane</location>
    </subcellularLocation>
    <subcellularLocation>
        <location evidence="2">Membrane</location>
        <topology evidence="2">Multi-pass membrane protein</topology>
    </subcellularLocation>
</comment>
<evidence type="ECO:0000256" key="3">
    <source>
        <dbReference type="ARBA" id="ARBA00004435"/>
    </source>
</evidence>
<dbReference type="AlphaFoldDB" id="A0A9D4DB60"/>
<evidence type="ECO:0000256" key="1">
    <source>
        <dbReference type="ARBA" id="ARBA00004124"/>
    </source>
</evidence>
<evidence type="ECO:0000313" key="16">
    <source>
        <dbReference type="EMBL" id="KAH3746417.1"/>
    </source>
</evidence>
<dbReference type="EMBL" id="JAIWYP010000010">
    <property type="protein sequence ID" value="KAH3746417.1"/>
    <property type="molecule type" value="Genomic_DNA"/>
</dbReference>
<organism evidence="16 17">
    <name type="scientific">Dreissena polymorpha</name>
    <name type="common">Zebra mussel</name>
    <name type="synonym">Mytilus polymorpha</name>
    <dbReference type="NCBI Taxonomy" id="45954"/>
    <lineage>
        <taxon>Eukaryota</taxon>
        <taxon>Metazoa</taxon>
        <taxon>Spiralia</taxon>
        <taxon>Lophotrochozoa</taxon>
        <taxon>Mollusca</taxon>
        <taxon>Bivalvia</taxon>
        <taxon>Autobranchia</taxon>
        <taxon>Heteroconchia</taxon>
        <taxon>Euheterodonta</taxon>
        <taxon>Imparidentia</taxon>
        <taxon>Neoheterodontei</taxon>
        <taxon>Myida</taxon>
        <taxon>Dreissenoidea</taxon>
        <taxon>Dreissenidae</taxon>
        <taxon>Dreissena</taxon>
    </lineage>
</organism>
<comment type="similarity">
    <text evidence="4">Belongs to the popeye family.</text>
</comment>
<dbReference type="GO" id="GO:0030552">
    <property type="term" value="F:cAMP binding"/>
    <property type="evidence" value="ECO:0007669"/>
    <property type="project" value="TreeGrafter"/>
</dbReference>
<protein>
    <recommendedName>
        <fullName evidence="15">POPDC1-3 domain-containing protein</fullName>
    </recommendedName>
</protein>
<dbReference type="GO" id="GO:0007507">
    <property type="term" value="P:heart development"/>
    <property type="evidence" value="ECO:0007669"/>
    <property type="project" value="TreeGrafter"/>
</dbReference>
<dbReference type="PANTHER" id="PTHR12101:SF17">
    <property type="entry name" value="BLOOD VESSEL EPICARDIAL SUBSTANCE"/>
    <property type="match status" value="1"/>
</dbReference>
<keyword evidence="13" id="KW-0325">Glycoprotein</keyword>
<dbReference type="PANTHER" id="PTHR12101">
    <property type="entry name" value="POPEYE DOMAIN CONTAINING PROTEIN"/>
    <property type="match status" value="1"/>
</dbReference>
<dbReference type="GO" id="GO:0051146">
    <property type="term" value="P:striated muscle cell differentiation"/>
    <property type="evidence" value="ECO:0007669"/>
    <property type="project" value="TreeGrafter"/>
</dbReference>
<gene>
    <name evidence="16" type="ORF">DPMN_180824</name>
</gene>
<evidence type="ECO:0000256" key="11">
    <source>
        <dbReference type="ARBA" id="ARBA00022989"/>
    </source>
</evidence>
<keyword evidence="8 14" id="KW-0812">Transmembrane</keyword>
<dbReference type="InterPro" id="IPR014710">
    <property type="entry name" value="RmlC-like_jellyroll"/>
</dbReference>
<dbReference type="GO" id="GO:0007155">
    <property type="term" value="P:cell adhesion"/>
    <property type="evidence" value="ECO:0007669"/>
    <property type="project" value="UniProtKB-KW"/>
</dbReference>
<evidence type="ECO:0000256" key="8">
    <source>
        <dbReference type="ARBA" id="ARBA00022692"/>
    </source>
</evidence>